<dbReference type="CDD" id="cd00636">
    <property type="entry name" value="TroA-like"/>
    <property type="match status" value="1"/>
</dbReference>
<evidence type="ECO:0000313" key="3">
    <source>
        <dbReference type="Proteomes" id="UP001054945"/>
    </source>
</evidence>
<gene>
    <name evidence="2" type="ORF">CEXT_42481</name>
</gene>
<sequence>MDDKNGTAQGRRGNYIQETGLTGKGAGRKESEWSVRNTEFIAQKQKIAISSVNCDNGERFTAEEVKELLRKEEEAQEILEGIRLEAIRKRYF</sequence>
<evidence type="ECO:0000313" key="2">
    <source>
        <dbReference type="EMBL" id="GIX68865.1"/>
    </source>
</evidence>
<feature type="region of interest" description="Disordered" evidence="1">
    <location>
        <begin position="1"/>
        <end position="30"/>
    </location>
</feature>
<evidence type="ECO:0000256" key="1">
    <source>
        <dbReference type="SAM" id="MobiDB-lite"/>
    </source>
</evidence>
<name>A0AAV4MAJ8_CAEEX</name>
<dbReference type="AlphaFoldDB" id="A0AAV4MAJ8"/>
<protein>
    <submittedName>
        <fullName evidence="2">Uncharacterized protein</fullName>
    </submittedName>
</protein>
<reference evidence="2 3" key="1">
    <citation type="submission" date="2021-06" db="EMBL/GenBank/DDBJ databases">
        <title>Caerostris extrusa draft genome.</title>
        <authorList>
            <person name="Kono N."/>
            <person name="Arakawa K."/>
        </authorList>
    </citation>
    <scope>NUCLEOTIDE SEQUENCE [LARGE SCALE GENOMIC DNA]</scope>
</reference>
<comment type="caution">
    <text evidence="2">The sequence shown here is derived from an EMBL/GenBank/DDBJ whole genome shotgun (WGS) entry which is preliminary data.</text>
</comment>
<dbReference type="EMBL" id="BPLR01019529">
    <property type="protein sequence ID" value="GIX68865.1"/>
    <property type="molecule type" value="Genomic_DNA"/>
</dbReference>
<keyword evidence="3" id="KW-1185">Reference proteome</keyword>
<accession>A0AAV4MAJ8</accession>
<proteinExistence type="predicted"/>
<organism evidence="2 3">
    <name type="scientific">Caerostris extrusa</name>
    <name type="common">Bark spider</name>
    <name type="synonym">Caerostris bankana</name>
    <dbReference type="NCBI Taxonomy" id="172846"/>
    <lineage>
        <taxon>Eukaryota</taxon>
        <taxon>Metazoa</taxon>
        <taxon>Ecdysozoa</taxon>
        <taxon>Arthropoda</taxon>
        <taxon>Chelicerata</taxon>
        <taxon>Arachnida</taxon>
        <taxon>Araneae</taxon>
        <taxon>Araneomorphae</taxon>
        <taxon>Entelegynae</taxon>
        <taxon>Araneoidea</taxon>
        <taxon>Araneidae</taxon>
        <taxon>Caerostris</taxon>
    </lineage>
</organism>
<dbReference type="Proteomes" id="UP001054945">
    <property type="component" value="Unassembled WGS sequence"/>
</dbReference>